<dbReference type="Pfam" id="PF01734">
    <property type="entry name" value="Patatin"/>
    <property type="match status" value="1"/>
</dbReference>
<feature type="compositionally biased region" description="Low complexity" evidence="3">
    <location>
        <begin position="695"/>
        <end position="713"/>
    </location>
</feature>
<feature type="short sequence motif" description="DGA/G" evidence="2">
    <location>
        <begin position="248"/>
        <end position="250"/>
    </location>
</feature>
<gene>
    <name evidence="5" type="ORF">PENTCL1PPCAC_30026</name>
</gene>
<dbReference type="CDD" id="cd07204">
    <property type="entry name" value="Pat_PNPLA_like"/>
    <property type="match status" value="1"/>
</dbReference>
<feature type="region of interest" description="Disordered" evidence="3">
    <location>
        <begin position="615"/>
        <end position="671"/>
    </location>
</feature>
<keyword evidence="1 2" id="KW-0443">Lipid metabolism</keyword>
<evidence type="ECO:0000259" key="4">
    <source>
        <dbReference type="PROSITE" id="PS51635"/>
    </source>
</evidence>
<reference evidence="5" key="1">
    <citation type="submission" date="2023-10" db="EMBL/GenBank/DDBJ databases">
        <title>Genome assembly of Pristionchus species.</title>
        <authorList>
            <person name="Yoshida K."/>
            <person name="Sommer R.J."/>
        </authorList>
    </citation>
    <scope>NUCLEOTIDE SEQUENCE</scope>
    <source>
        <strain evidence="5">RS0144</strain>
    </source>
</reference>
<dbReference type="Proteomes" id="UP001432027">
    <property type="component" value="Unassembled WGS sequence"/>
</dbReference>
<feature type="short sequence motif" description="GXSXG" evidence="2">
    <location>
        <begin position="127"/>
        <end position="131"/>
    </location>
</feature>
<feature type="active site" description="Proton acceptor" evidence="2">
    <location>
        <position position="248"/>
    </location>
</feature>
<evidence type="ECO:0000256" key="2">
    <source>
        <dbReference type="PROSITE-ProRule" id="PRU01161"/>
    </source>
</evidence>
<feature type="active site" description="Nucleophile" evidence="2">
    <location>
        <position position="129"/>
    </location>
</feature>
<dbReference type="InterPro" id="IPR033562">
    <property type="entry name" value="PLPL"/>
</dbReference>
<proteinExistence type="predicted"/>
<keyword evidence="2" id="KW-0378">Hydrolase</keyword>
<feature type="non-terminal residue" evidence="5">
    <location>
        <position position="1"/>
    </location>
</feature>
<feature type="domain" description="PNPLA" evidence="4">
    <location>
        <begin position="94"/>
        <end position="261"/>
    </location>
</feature>
<dbReference type="GO" id="GO:0016020">
    <property type="term" value="C:membrane"/>
    <property type="evidence" value="ECO:0007669"/>
    <property type="project" value="TreeGrafter"/>
</dbReference>
<organism evidence="5 6">
    <name type="scientific">Pristionchus entomophagus</name>
    <dbReference type="NCBI Taxonomy" id="358040"/>
    <lineage>
        <taxon>Eukaryota</taxon>
        <taxon>Metazoa</taxon>
        <taxon>Ecdysozoa</taxon>
        <taxon>Nematoda</taxon>
        <taxon>Chromadorea</taxon>
        <taxon>Rhabditida</taxon>
        <taxon>Rhabditina</taxon>
        <taxon>Diplogasteromorpha</taxon>
        <taxon>Diplogasteroidea</taxon>
        <taxon>Neodiplogasteridae</taxon>
        <taxon>Pristionchus</taxon>
    </lineage>
</organism>
<keyword evidence="6" id="KW-1185">Reference proteome</keyword>
<dbReference type="GO" id="GO:0055088">
    <property type="term" value="P:lipid homeostasis"/>
    <property type="evidence" value="ECO:0007669"/>
    <property type="project" value="TreeGrafter"/>
</dbReference>
<name>A0AAV5ULG5_9BILA</name>
<dbReference type="FunFam" id="3.40.1090.10:FF:000050">
    <property type="entry name" value="Patanin-like phospholipase domain-containing protein"/>
    <property type="match status" value="1"/>
</dbReference>
<keyword evidence="2" id="KW-0442">Lipid degradation</keyword>
<accession>A0AAV5ULG5</accession>
<dbReference type="AlphaFoldDB" id="A0AAV5ULG5"/>
<dbReference type="InterPro" id="IPR016035">
    <property type="entry name" value="Acyl_Trfase/lysoPLipase"/>
</dbReference>
<feature type="region of interest" description="Disordered" evidence="3">
    <location>
        <begin position="351"/>
        <end position="389"/>
    </location>
</feature>
<dbReference type="Gene3D" id="3.40.1090.10">
    <property type="entry name" value="Cytosolic phospholipase A2 catalytic domain"/>
    <property type="match status" value="2"/>
</dbReference>
<dbReference type="GO" id="GO:0005737">
    <property type="term" value="C:cytoplasm"/>
    <property type="evidence" value="ECO:0007669"/>
    <property type="project" value="TreeGrafter"/>
</dbReference>
<dbReference type="PANTHER" id="PTHR12406">
    <property type="entry name" value="CALCIUM-INDEPENDENT PHOSPHOLIPASE A2 IPLA2 -RELATED"/>
    <property type="match status" value="1"/>
</dbReference>
<feature type="compositionally biased region" description="Basic residues" evidence="3">
    <location>
        <begin position="723"/>
        <end position="736"/>
    </location>
</feature>
<dbReference type="PROSITE" id="PS51635">
    <property type="entry name" value="PNPLA"/>
    <property type="match status" value="1"/>
</dbReference>
<dbReference type="GO" id="GO:0004806">
    <property type="term" value="F:triacylglycerol lipase activity"/>
    <property type="evidence" value="ECO:0007669"/>
    <property type="project" value="TreeGrafter"/>
</dbReference>
<feature type="region of interest" description="Disordered" evidence="3">
    <location>
        <begin position="685"/>
        <end position="789"/>
    </location>
</feature>
<dbReference type="EMBL" id="BTSX01000006">
    <property type="protein sequence ID" value="GMT07852.1"/>
    <property type="molecule type" value="Genomic_DNA"/>
</dbReference>
<evidence type="ECO:0000313" key="6">
    <source>
        <dbReference type="Proteomes" id="UP001432027"/>
    </source>
</evidence>
<comment type="caution">
    <text evidence="2">Lacks conserved residue(s) required for the propagation of feature annotation.</text>
</comment>
<dbReference type="GO" id="GO:0019433">
    <property type="term" value="P:triglyceride catabolic process"/>
    <property type="evidence" value="ECO:0007669"/>
    <property type="project" value="TreeGrafter"/>
</dbReference>
<feature type="compositionally biased region" description="Basic and acidic residues" evidence="3">
    <location>
        <begin position="737"/>
        <end position="749"/>
    </location>
</feature>
<sequence>TFPHKHTTKRERDSEQRRRASKCVMMCFILDYSCFLPRQLLVSSVFTLISRNTFAQEEKPSPHGYLHAFSLSTANSQEVTTMSFTNGAPEKMNLSFSGCGFLCVYHAGVAAAIKEYAPQLARNKISGASAGSIIAAGLICNVCISQATSTVLQVVTQARSRVGGALHPEFDLMGIVRQELNKVLPPDAHKLCTDKLFISLTRWSDMSNVVVSKYDTRQDLIDAIICSCFIPLYCGVMAPSYQGVQYVDGGFTDNQPTLDEHSIMVSPFSGESDICPPDWDSASFLGVDFHRTSIRFTTRNLFRLVACLMPPSLEDCSKMCLQGFEDAVRFLTRNGMAPCIRCLAIARTDEESERETAQASPNDLRAYSPSMRSRTRSTSNLQNLPNRRRVDSDCDTCCESEHMYNTMISDFFPSVIKRKFEEAAHVDSSLLNYIMSFKVVKMTRTALGLTKFPVDWMLMFAKSLSSWMSQAVVPDWFRRRLMRVVNFIYDEFENKRSEYSARFACQLSLTEELTMKGRRNNLLEKIELSEDAKREKALLRSRDRRAAKKKMKNEPPPIRIEKDWSHSLLPEDDIDSTDHVVEYMRSHDAMYEFHYKDENNKLHTFGLFNMQNKEKRHNCHSPTSSLRSDAPSPLGGMRLTRPVSMVVEEDEEAHQRKECEREHDEKTVKHTRDACCSPVREVDFLERHPGGGSARAGPSSHREGGAAAKKTTASRSTVAVPPHPRRAHPVHVQRKASSRDASKTVKSSDSEDELGEQFFVPKPRERTGSMEYDGEPEQSDTDQASGIDR</sequence>
<dbReference type="SUPFAM" id="SSF52151">
    <property type="entry name" value="FabD/lysophospholipase-like"/>
    <property type="match status" value="1"/>
</dbReference>
<dbReference type="InterPro" id="IPR002641">
    <property type="entry name" value="PNPLA_dom"/>
</dbReference>
<dbReference type="GO" id="GO:0005811">
    <property type="term" value="C:lipid droplet"/>
    <property type="evidence" value="ECO:0007669"/>
    <property type="project" value="TreeGrafter"/>
</dbReference>
<protein>
    <recommendedName>
        <fullName evidence="4">PNPLA domain-containing protein</fullName>
    </recommendedName>
</protein>
<comment type="caution">
    <text evidence="5">The sequence shown here is derived from an EMBL/GenBank/DDBJ whole genome shotgun (WGS) entry which is preliminary data.</text>
</comment>
<dbReference type="PANTHER" id="PTHR12406:SF41">
    <property type="entry name" value="BRUMMER, ISOFORM B-RELATED"/>
    <property type="match status" value="1"/>
</dbReference>
<feature type="compositionally biased region" description="Basic and acidic residues" evidence="3">
    <location>
        <begin position="653"/>
        <end position="671"/>
    </location>
</feature>
<evidence type="ECO:0000256" key="3">
    <source>
        <dbReference type="SAM" id="MobiDB-lite"/>
    </source>
</evidence>
<evidence type="ECO:0000313" key="5">
    <source>
        <dbReference type="EMBL" id="GMT07852.1"/>
    </source>
</evidence>
<evidence type="ECO:0000256" key="1">
    <source>
        <dbReference type="ARBA" id="ARBA00023098"/>
    </source>
</evidence>